<dbReference type="RefSeq" id="WP_254012892.1">
    <property type="nucleotide sequence ID" value="NZ_JAMZMM010000171.1"/>
</dbReference>
<reference evidence="1" key="1">
    <citation type="submission" date="2022-06" db="EMBL/GenBank/DDBJ databases">
        <title>New cyanobacteria of genus Symplocastrum in benthos of Lake Baikal.</title>
        <authorList>
            <person name="Sorokovikova E."/>
            <person name="Tikhonova I."/>
            <person name="Krasnopeev A."/>
            <person name="Evseev P."/>
            <person name="Gladkikh A."/>
            <person name="Belykh O."/>
        </authorList>
    </citation>
    <scope>NUCLEOTIDE SEQUENCE</scope>
    <source>
        <strain evidence="1">BBK-W-15</strain>
    </source>
</reference>
<dbReference type="Proteomes" id="UP001204953">
    <property type="component" value="Unassembled WGS sequence"/>
</dbReference>
<protein>
    <submittedName>
        <fullName evidence="1">Uncharacterized protein</fullName>
    </submittedName>
</protein>
<accession>A0AAE3KNS4</accession>
<dbReference type="EMBL" id="JAMZMM010000171">
    <property type="protein sequence ID" value="MCP2730126.1"/>
    <property type="molecule type" value="Genomic_DNA"/>
</dbReference>
<gene>
    <name evidence="1" type="ORF">NJ959_16970</name>
</gene>
<name>A0AAE3KNS4_9CYAN</name>
<evidence type="ECO:0000313" key="2">
    <source>
        <dbReference type="Proteomes" id="UP001204953"/>
    </source>
</evidence>
<sequence length="84" mass="9987">MTVTRTVATAKLNPQTMYAEMQRRLPILQHSPEEWLQKMMHWHFDDSTGSPYWLRKKPSLDFDPIRDIRTLDDVGFGITIRQEI</sequence>
<dbReference type="AlphaFoldDB" id="A0AAE3KNS4"/>
<comment type="caution">
    <text evidence="1">The sequence shown here is derived from an EMBL/GenBank/DDBJ whole genome shotgun (WGS) entry which is preliminary data.</text>
</comment>
<evidence type="ECO:0000313" key="1">
    <source>
        <dbReference type="EMBL" id="MCP2730126.1"/>
    </source>
</evidence>
<keyword evidence="2" id="KW-1185">Reference proteome</keyword>
<organism evidence="1 2">
    <name type="scientific">Limnofasciculus baicalensis BBK-W-15</name>
    <dbReference type="NCBI Taxonomy" id="2699891"/>
    <lineage>
        <taxon>Bacteria</taxon>
        <taxon>Bacillati</taxon>
        <taxon>Cyanobacteriota</taxon>
        <taxon>Cyanophyceae</taxon>
        <taxon>Coleofasciculales</taxon>
        <taxon>Coleofasciculaceae</taxon>
        <taxon>Limnofasciculus</taxon>
        <taxon>Limnofasciculus baicalensis</taxon>
    </lineage>
</organism>
<proteinExistence type="predicted"/>